<keyword evidence="2" id="KW-1133">Transmembrane helix</keyword>
<evidence type="ECO:0000256" key="1">
    <source>
        <dbReference type="SAM" id="MobiDB-lite"/>
    </source>
</evidence>
<dbReference type="PANTHER" id="PTHR12969:SF7">
    <property type="entry name" value="INTRAFLAGELLAR TRANSPORT PROTEIN 52 HOMOLOG"/>
    <property type="match status" value="1"/>
</dbReference>
<evidence type="ECO:0000313" key="5">
    <source>
        <dbReference type="EMBL" id="MEK0188156.1"/>
    </source>
</evidence>
<evidence type="ECO:0000259" key="3">
    <source>
        <dbReference type="Pfam" id="PF09822"/>
    </source>
</evidence>
<evidence type="ECO:0000256" key="2">
    <source>
        <dbReference type="SAM" id="Phobius"/>
    </source>
</evidence>
<name>A0ABU8YUS0_9CYAN</name>
<feature type="domain" description="ABC-type uncharacterised transport system" evidence="3">
    <location>
        <begin position="219"/>
        <end position="431"/>
    </location>
</feature>
<keyword evidence="2" id="KW-0472">Membrane</keyword>
<feature type="non-terminal residue" evidence="5">
    <location>
        <position position="443"/>
    </location>
</feature>
<organism evidence="5 6">
    <name type="scientific">Microcoleus anatoxicus PTRS2</name>
    <dbReference type="NCBI Taxonomy" id="2705321"/>
    <lineage>
        <taxon>Bacteria</taxon>
        <taxon>Bacillati</taxon>
        <taxon>Cyanobacteriota</taxon>
        <taxon>Cyanophyceae</taxon>
        <taxon>Oscillatoriophycideae</taxon>
        <taxon>Oscillatoriales</taxon>
        <taxon>Microcoleaceae</taxon>
        <taxon>Microcoleus</taxon>
        <taxon>Microcoleus anatoxicus</taxon>
    </lineage>
</organism>
<dbReference type="RefSeq" id="WP_340542006.1">
    <property type="nucleotide sequence ID" value="NZ_JBBLXS010000530.1"/>
</dbReference>
<feature type="compositionally biased region" description="Pro residues" evidence="1">
    <location>
        <begin position="430"/>
        <end position="443"/>
    </location>
</feature>
<sequence>MKTRKNNFKYIFWLGPLLIAAGLTAAFVSAAWEPLTVGLVISGTVTIALWLLYLTYEQGFWGRRSTQASTNALISTLAVFVILGVINFIAFRYPTRIDLTESKQFTLAPQTQQILQNLQKPVKVWVFDPTQNPQTKELLQTYKRQGGKNFEYEFVDPLGQPGKAREFSISTIGEVYLQSGDRKQLLQKGGTTFGSDPNQGLSEIKLTNGLEEILSTRIPTVYFLQGKGERQPKEGQGGIQQAEKALKDKYYNTKTLNLAESKQIPEDADALVIAGPDKPFSDTEIKALKAYLDRGGSLFLMVDPAINTGLDKFLQEWGVKLDSRLAIDASGTGQRFGLGPTVPTVRRYGQHPITQSFATGISFYPFARPLEVQAVEGIEEKPLIWTSQESWAESDLTTRKLQFDPKTDRQGPLLLGVALVRSETATTPSNPSPSPSPSPTTSP</sequence>
<evidence type="ECO:0000313" key="6">
    <source>
        <dbReference type="Proteomes" id="UP001384579"/>
    </source>
</evidence>
<dbReference type="InterPro" id="IPR055396">
    <property type="entry name" value="DUF7088"/>
</dbReference>
<feature type="transmembrane region" description="Helical" evidence="2">
    <location>
        <begin position="38"/>
        <end position="56"/>
    </location>
</feature>
<evidence type="ECO:0000259" key="4">
    <source>
        <dbReference type="Pfam" id="PF23357"/>
    </source>
</evidence>
<feature type="transmembrane region" description="Helical" evidence="2">
    <location>
        <begin position="68"/>
        <end position="91"/>
    </location>
</feature>
<dbReference type="Pfam" id="PF09822">
    <property type="entry name" value="ABC_transp_aux"/>
    <property type="match status" value="1"/>
</dbReference>
<dbReference type="Proteomes" id="UP001384579">
    <property type="component" value="Unassembled WGS sequence"/>
</dbReference>
<comment type="caution">
    <text evidence="5">The sequence shown here is derived from an EMBL/GenBank/DDBJ whole genome shotgun (WGS) entry which is preliminary data.</text>
</comment>
<dbReference type="PANTHER" id="PTHR12969">
    <property type="entry name" value="NGD5/OSM-6/IFT52"/>
    <property type="match status" value="1"/>
</dbReference>
<reference evidence="5 6" key="1">
    <citation type="journal article" date="2020" name="Harmful Algae">
        <title>Molecular and morphological characterization of a novel dihydroanatoxin-a producing Microcoleus species (cyanobacteria) from the Russian River, California, USA.</title>
        <authorList>
            <person name="Conklin K.Y."/>
            <person name="Stancheva R."/>
            <person name="Otten T.G."/>
            <person name="Fadness R."/>
            <person name="Boyer G.L."/>
            <person name="Read B."/>
            <person name="Zhang X."/>
            <person name="Sheath R.G."/>
        </authorList>
    </citation>
    <scope>NUCLEOTIDE SEQUENCE [LARGE SCALE GENOMIC DNA]</scope>
    <source>
        <strain evidence="5 6">PTRS2</strain>
    </source>
</reference>
<keyword evidence="2" id="KW-0812">Transmembrane</keyword>
<dbReference type="InterPro" id="IPR039975">
    <property type="entry name" value="IFT52"/>
</dbReference>
<proteinExistence type="predicted"/>
<dbReference type="SUPFAM" id="SSF52317">
    <property type="entry name" value="Class I glutamine amidotransferase-like"/>
    <property type="match status" value="1"/>
</dbReference>
<keyword evidence="6" id="KW-1185">Reference proteome</keyword>
<feature type="transmembrane region" description="Helical" evidence="2">
    <location>
        <begin position="12"/>
        <end position="32"/>
    </location>
</feature>
<gene>
    <name evidence="5" type="ORF">WMG39_25430</name>
</gene>
<protein>
    <submittedName>
        <fullName evidence="5">Gldg family protein</fullName>
    </submittedName>
</protein>
<accession>A0ABU8YUS0</accession>
<dbReference type="Pfam" id="PF23357">
    <property type="entry name" value="DUF7088"/>
    <property type="match status" value="1"/>
</dbReference>
<dbReference type="InterPro" id="IPR019196">
    <property type="entry name" value="ABC_transp_unknown"/>
</dbReference>
<dbReference type="InterPro" id="IPR029062">
    <property type="entry name" value="Class_I_gatase-like"/>
</dbReference>
<feature type="region of interest" description="Disordered" evidence="1">
    <location>
        <begin position="422"/>
        <end position="443"/>
    </location>
</feature>
<feature type="domain" description="DUF7088" evidence="4">
    <location>
        <begin position="101"/>
        <end position="179"/>
    </location>
</feature>
<dbReference type="EMBL" id="JBBLXS010000530">
    <property type="protein sequence ID" value="MEK0188156.1"/>
    <property type="molecule type" value="Genomic_DNA"/>
</dbReference>